<reference evidence="5 6" key="1">
    <citation type="submission" date="2023-09" db="EMBL/GenBank/DDBJ databases">
        <title>Xinfangfangia sedmenti sp. nov., isolated the sedment.</title>
        <authorList>
            <person name="Xu L."/>
        </authorList>
    </citation>
    <scope>NUCLEOTIDE SEQUENCE [LARGE SCALE GENOMIC DNA]</scope>
    <source>
        <strain evidence="5 6">LG-4</strain>
    </source>
</reference>
<evidence type="ECO:0000256" key="3">
    <source>
        <dbReference type="ARBA" id="ARBA00022764"/>
    </source>
</evidence>
<proteinExistence type="predicted"/>
<organism evidence="5 6">
    <name type="scientific">Ruixingdingia sedimenti</name>
    <dbReference type="NCBI Taxonomy" id="3073604"/>
    <lineage>
        <taxon>Bacteria</taxon>
        <taxon>Pseudomonadati</taxon>
        <taxon>Pseudomonadota</taxon>
        <taxon>Alphaproteobacteria</taxon>
        <taxon>Rhodobacterales</taxon>
        <taxon>Paracoccaceae</taxon>
        <taxon>Ruixingdingia</taxon>
    </lineage>
</organism>
<dbReference type="PANTHER" id="PTHR33376">
    <property type="match status" value="1"/>
</dbReference>
<evidence type="ECO:0000256" key="4">
    <source>
        <dbReference type="SAM" id="SignalP"/>
    </source>
</evidence>
<comment type="caution">
    <text evidence="5">The sequence shown here is derived from an EMBL/GenBank/DDBJ whole genome shotgun (WGS) entry which is preliminary data.</text>
</comment>
<dbReference type="RefSeq" id="WP_310457524.1">
    <property type="nucleotide sequence ID" value="NZ_JAVKPH010000012.1"/>
</dbReference>
<dbReference type="EMBL" id="JAVKPH010000012">
    <property type="protein sequence ID" value="MDR5653285.1"/>
    <property type="molecule type" value="Genomic_DNA"/>
</dbReference>
<dbReference type="Pfam" id="PF03480">
    <property type="entry name" value="DctP"/>
    <property type="match status" value="1"/>
</dbReference>
<comment type="subcellular location">
    <subcellularLocation>
        <location evidence="1">Periplasm</location>
    </subcellularLocation>
</comment>
<dbReference type="NCBIfam" id="NF037995">
    <property type="entry name" value="TRAP_S1"/>
    <property type="match status" value="1"/>
</dbReference>
<dbReference type="PANTHER" id="PTHR33376:SF15">
    <property type="entry name" value="BLL6794 PROTEIN"/>
    <property type="match status" value="1"/>
</dbReference>
<accession>A0ABU1F8T4</accession>
<keyword evidence="6" id="KW-1185">Reference proteome</keyword>
<name>A0ABU1F8T4_9RHOB</name>
<evidence type="ECO:0000313" key="5">
    <source>
        <dbReference type="EMBL" id="MDR5653285.1"/>
    </source>
</evidence>
<dbReference type="CDD" id="cd13601">
    <property type="entry name" value="PBP2_TRAP_DctP1_3_4_like"/>
    <property type="match status" value="1"/>
</dbReference>
<evidence type="ECO:0000313" key="6">
    <source>
        <dbReference type="Proteomes" id="UP001247754"/>
    </source>
</evidence>
<sequence>MSPKLSTLLASAALALALPAAAQETTYKFAHFLPATHPLWVDGGQVFTDAVTEATGGNTKWEVFPAGQLGKDNLAVVTSGLADISIIATSYAPEKFPVSSVSELPGLYASACEGTGRFWHLAKEGGPIDVAEYDPLGIRVLYVLTLPPYTLMTTRKAVGTKAELEGLKIRANGPAMDKTIRALGAVPVRVPSSEMYDASSRGTIDGAVYPYGGVTPYKLEEVLHYGTQGAMLGSGSILIAMSQKGWDSLSDDMKTVFDAAAAKAQRNLCEAQDRQEAMFRDEIVAKAGFTVVELSQEERDLWQTALSSVAEDWAKEMDAQGKNGSALLDAYRAADPAF</sequence>
<dbReference type="InterPro" id="IPR018389">
    <property type="entry name" value="DctP_fam"/>
</dbReference>
<dbReference type="Gene3D" id="3.40.190.170">
    <property type="entry name" value="Bacterial extracellular solute-binding protein, family 7"/>
    <property type="match status" value="1"/>
</dbReference>
<keyword evidence="2 4" id="KW-0732">Signal</keyword>
<evidence type="ECO:0000256" key="1">
    <source>
        <dbReference type="ARBA" id="ARBA00004418"/>
    </source>
</evidence>
<gene>
    <name evidence="5" type="primary">dctP</name>
    <name evidence="5" type="ORF">RGD00_11765</name>
</gene>
<protein>
    <submittedName>
        <fullName evidence="5">TRAP transporter substrate-binding protein DctP</fullName>
    </submittedName>
</protein>
<dbReference type="InterPro" id="IPR038404">
    <property type="entry name" value="TRAP_DctP_sf"/>
</dbReference>
<dbReference type="Proteomes" id="UP001247754">
    <property type="component" value="Unassembled WGS sequence"/>
</dbReference>
<feature type="chain" id="PRO_5045766083" evidence="4">
    <location>
        <begin position="23"/>
        <end position="338"/>
    </location>
</feature>
<feature type="signal peptide" evidence="4">
    <location>
        <begin position="1"/>
        <end position="22"/>
    </location>
</feature>
<evidence type="ECO:0000256" key="2">
    <source>
        <dbReference type="ARBA" id="ARBA00022729"/>
    </source>
</evidence>
<keyword evidence="3" id="KW-0574">Periplasm</keyword>